<organism evidence="2 3">
    <name type="scientific">Aeoliella straminimaris</name>
    <dbReference type="NCBI Taxonomy" id="2954799"/>
    <lineage>
        <taxon>Bacteria</taxon>
        <taxon>Pseudomonadati</taxon>
        <taxon>Planctomycetota</taxon>
        <taxon>Planctomycetia</taxon>
        <taxon>Pirellulales</taxon>
        <taxon>Lacipirellulaceae</taxon>
        <taxon>Aeoliella</taxon>
    </lineage>
</organism>
<name>A0A9X2JIM6_9BACT</name>
<keyword evidence="1" id="KW-1133">Transmembrane helix</keyword>
<evidence type="ECO:0000313" key="3">
    <source>
        <dbReference type="Proteomes" id="UP001155241"/>
    </source>
</evidence>
<dbReference type="EMBL" id="JAMXLR010000033">
    <property type="protein sequence ID" value="MCO6044099.1"/>
    <property type="molecule type" value="Genomic_DNA"/>
</dbReference>
<dbReference type="AlphaFoldDB" id="A0A9X2JIM6"/>
<sequence>MSDDNKTIDWLLRCGVALQCAGYAWLVGVVLETPLLAWLWEPADVGGLGLGEARGMAIVRVVGVLLTLAAVSTIMRPSRVLLGLVFLFQLLLAYAAWQTYDGFPLDVAWLGGGQLRAWGETAVRLFPFAAGAARIAAPLVLLLVHWSKIRKLMGIAITPTVEWLLRVSIALTFAAHGLEAMQQRGSFLDMLIVTAHRLFDVRLEESTAQTMLLIIGVIDLVVAVLIVARRWRPVVGYMAAWGLITAAARFFALGVDRGWYEFAIRSAHWVLPLVLVLAWRLVPVPDALLRSIGSDD</sequence>
<feature type="transmembrane region" description="Helical" evidence="1">
    <location>
        <begin position="262"/>
        <end position="282"/>
    </location>
</feature>
<comment type="caution">
    <text evidence="2">The sequence shown here is derived from an EMBL/GenBank/DDBJ whole genome shotgun (WGS) entry which is preliminary data.</text>
</comment>
<feature type="transmembrane region" description="Helical" evidence="1">
    <location>
        <begin position="210"/>
        <end position="228"/>
    </location>
</feature>
<keyword evidence="3" id="KW-1185">Reference proteome</keyword>
<accession>A0A9X2JIM6</accession>
<protein>
    <submittedName>
        <fullName evidence="2">Uncharacterized protein</fullName>
    </submittedName>
</protein>
<feature type="transmembrane region" description="Helical" evidence="1">
    <location>
        <begin position="12"/>
        <end position="37"/>
    </location>
</feature>
<feature type="transmembrane region" description="Helical" evidence="1">
    <location>
        <begin position="125"/>
        <end position="144"/>
    </location>
</feature>
<keyword evidence="1" id="KW-0812">Transmembrane</keyword>
<feature type="transmembrane region" description="Helical" evidence="1">
    <location>
        <begin position="80"/>
        <end position="97"/>
    </location>
</feature>
<dbReference type="RefSeq" id="WP_252852205.1">
    <property type="nucleotide sequence ID" value="NZ_JAMXLR010000033.1"/>
</dbReference>
<evidence type="ECO:0000256" key="1">
    <source>
        <dbReference type="SAM" id="Phobius"/>
    </source>
</evidence>
<gene>
    <name evidence="2" type="ORF">NG895_09275</name>
</gene>
<keyword evidence="1" id="KW-0472">Membrane</keyword>
<evidence type="ECO:0000313" key="2">
    <source>
        <dbReference type="EMBL" id="MCO6044099.1"/>
    </source>
</evidence>
<proteinExistence type="predicted"/>
<feature type="transmembrane region" description="Helical" evidence="1">
    <location>
        <begin position="234"/>
        <end position="255"/>
    </location>
</feature>
<feature type="transmembrane region" description="Helical" evidence="1">
    <location>
        <begin position="57"/>
        <end position="75"/>
    </location>
</feature>
<dbReference type="Proteomes" id="UP001155241">
    <property type="component" value="Unassembled WGS sequence"/>
</dbReference>
<reference evidence="2" key="1">
    <citation type="submission" date="2022-06" db="EMBL/GenBank/DDBJ databases">
        <title>Aeoliella straminimaris, a novel planctomycete from sediments.</title>
        <authorList>
            <person name="Vitorino I.R."/>
            <person name="Lage O.M."/>
        </authorList>
    </citation>
    <scope>NUCLEOTIDE SEQUENCE</scope>
    <source>
        <strain evidence="2">ICT_H6.2</strain>
    </source>
</reference>